<reference evidence="2 3" key="1">
    <citation type="journal article" date="2011" name="Stand. Genomic Sci.">
        <title>Complete genome sequence of Weeksella virosa type strain (9751).</title>
        <authorList>
            <person name="Lang E."/>
            <person name="Teshima H."/>
            <person name="Lucas S."/>
            <person name="Lapidus A."/>
            <person name="Hammon N."/>
            <person name="Deshpande S."/>
            <person name="Nolan M."/>
            <person name="Cheng J.F."/>
            <person name="Pitluck S."/>
            <person name="Liolios K."/>
            <person name="Pagani I."/>
            <person name="Mikhailova N."/>
            <person name="Ivanova N."/>
            <person name="Mavromatis K."/>
            <person name="Pati A."/>
            <person name="Tapia R."/>
            <person name="Han C."/>
            <person name="Goodwin L."/>
            <person name="Chen A."/>
            <person name="Palaniappan K."/>
            <person name="Land M."/>
            <person name="Hauser L."/>
            <person name="Chang Y.J."/>
            <person name="Jeffries C.D."/>
            <person name="Brambilla E.M."/>
            <person name="Kopitz M."/>
            <person name="Rohde M."/>
            <person name="Goker M."/>
            <person name="Tindall B.J."/>
            <person name="Detter J.C."/>
            <person name="Woyke T."/>
            <person name="Bristow J."/>
            <person name="Eisen J.A."/>
            <person name="Markowitz V."/>
            <person name="Hugenholtz P."/>
            <person name="Klenk H.P."/>
            <person name="Kyrpides N.C."/>
        </authorList>
    </citation>
    <scope>NUCLEOTIDE SEQUENCE [LARGE SCALE GENOMIC DNA]</scope>
    <source>
        <strain evidence="3">ATCC 43766 / DSM 16922 / JCM 21250 / NBRC 16016 / NCTC 11634 / CL345/78</strain>
    </source>
</reference>
<evidence type="ECO:0000313" key="2">
    <source>
        <dbReference type="EMBL" id="ADX67831.1"/>
    </source>
</evidence>
<dbReference type="InterPro" id="IPR036691">
    <property type="entry name" value="Endo/exonu/phosph_ase_sf"/>
</dbReference>
<dbReference type="PANTHER" id="PTHR42834:SF1">
    <property type="entry name" value="ENDONUCLEASE_EXONUCLEASE_PHOSPHATASE FAMILY PROTEIN (AFU_ORTHOLOGUE AFUA_3G09210)"/>
    <property type="match status" value="1"/>
</dbReference>
<dbReference type="GO" id="GO:0004519">
    <property type="term" value="F:endonuclease activity"/>
    <property type="evidence" value="ECO:0007669"/>
    <property type="project" value="UniProtKB-KW"/>
</dbReference>
<dbReference type="RefSeq" id="WP_013598221.1">
    <property type="nucleotide sequence ID" value="NC_015144.1"/>
</dbReference>
<proteinExistence type="predicted"/>
<accession>F0P2J2</accession>
<reference evidence="3" key="2">
    <citation type="journal article" date="2011" name="Stand. Genomic Sci.">
        <title>Complete genome sequence of Weeksella virosa type strain (9751T).</title>
        <authorList>
            <person name="Lang E."/>
            <person name="Teshima H."/>
            <person name="Lucas S."/>
            <person name="Lapidus A."/>
            <person name="Hammon N."/>
            <person name="Deshpande S."/>
            <person name="Nolan M."/>
            <person name="Cheng J."/>
            <person name="Pitluck S."/>
            <person name="Liolios K."/>
            <person name="Pagani I."/>
            <person name="Mikhailova N."/>
            <person name="Ivanova N."/>
            <person name="Mavromatis K."/>
            <person name="Pati A."/>
            <person name="Tapia R."/>
            <person name="Han C."/>
            <person name="Goodwin L."/>
            <person name="Chen A."/>
            <person name="Palaniappan K."/>
            <person name="Land M."/>
            <person name="Hauser L."/>
            <person name="Chang Y."/>
            <person name="Jeffries C."/>
            <person name="Brambilla E."/>
            <person name="Kopitz M."/>
            <person name="Rohde M."/>
            <person name="Goker M."/>
            <person name="Tindall B."/>
            <person name="Detter J."/>
            <person name="Woyke T."/>
            <person name="Bristow J."/>
            <person name="Eisen J."/>
            <person name="Markowitz V."/>
            <person name="Hugenholtz P."/>
            <person name="Klenk H."/>
            <person name="Kyrpides N."/>
        </authorList>
    </citation>
    <scope>NUCLEOTIDE SEQUENCE [LARGE SCALE GENOMIC DNA]</scope>
    <source>
        <strain evidence="3">ATCC 43766 / DSM 16922 / JCM 21250 / NBRC 16016 / NCTC 11634 / CL345/78</strain>
    </source>
</reference>
<feature type="domain" description="Endonuclease/exonuclease/phosphatase" evidence="1">
    <location>
        <begin position="5"/>
        <end position="313"/>
    </location>
</feature>
<keyword evidence="3" id="KW-1185">Reference proteome</keyword>
<sequence length="325" mass="38014">MKQFTIAFYNVENFYARQLHTTDEESFIVGNKQKWNTSRYAKKLDQVCTTLHHLGRQETGSSPTFIGLAEVENALVLEDIVSHPQLFSDGYDYIFYDSLDERNINVALLYKKDETTILDSKPIRVVFRNTLGIRSYTRDVLWVKAKHCDEILHLYVLHLPSRRGGLLNQHKRSNILQVLKNELDILYAKEHEPNIVMMGDFNDTPNNSQLINILSTKANLQDVRSNDLFNPFVKMMNYDTGTIVYKKQRLIFDQMLFSKNFIKKDSFFHWKKSQIFNPNKFIFNNINTSTQPQNTFRGKNYFGGPSDHFPIISIINYNFALRDNS</sequence>
<keyword evidence="2" id="KW-0540">Nuclease</keyword>
<dbReference type="SUPFAM" id="SSF56219">
    <property type="entry name" value="DNase I-like"/>
    <property type="match status" value="1"/>
</dbReference>
<dbReference type="HOGENOM" id="CLU_058239_1_0_10"/>
<dbReference type="Gene3D" id="3.60.10.10">
    <property type="entry name" value="Endonuclease/exonuclease/phosphatase"/>
    <property type="match status" value="1"/>
</dbReference>
<evidence type="ECO:0000313" key="3">
    <source>
        <dbReference type="Proteomes" id="UP000008641"/>
    </source>
</evidence>
<protein>
    <submittedName>
        <fullName evidence="2">Endonuclease/exonuclease/phosphatase</fullName>
    </submittedName>
</protein>
<dbReference type="KEGG" id="wvi:Weevi_1122"/>
<dbReference type="InterPro" id="IPR005135">
    <property type="entry name" value="Endo/exonuclease/phosphatase"/>
</dbReference>
<dbReference type="STRING" id="865938.Weevi_1122"/>
<dbReference type="EMBL" id="CP002455">
    <property type="protein sequence ID" value="ADX67831.1"/>
    <property type="molecule type" value="Genomic_DNA"/>
</dbReference>
<dbReference type="AlphaFoldDB" id="F0P2J2"/>
<gene>
    <name evidence="2" type="ordered locus">Weevi_1122</name>
</gene>
<dbReference type="OrthoDB" id="9802724at2"/>
<organism evidence="2 3">
    <name type="scientific">Weeksella virosa (strain ATCC 43766 / DSM 16922 / JCM 21250 / CCUG 30538 / CDC 9751 / IAM 14551 / NBRC 16016 / NCTC 11634 / CL345/78)</name>
    <dbReference type="NCBI Taxonomy" id="865938"/>
    <lineage>
        <taxon>Bacteria</taxon>
        <taxon>Pseudomonadati</taxon>
        <taxon>Bacteroidota</taxon>
        <taxon>Flavobacteriia</taxon>
        <taxon>Flavobacteriales</taxon>
        <taxon>Weeksellaceae</taxon>
        <taxon>Weeksella</taxon>
    </lineage>
</organism>
<keyword evidence="2" id="KW-0378">Hydrolase</keyword>
<dbReference type="Pfam" id="PF19580">
    <property type="entry name" value="Exo_endo_phos_3"/>
    <property type="match status" value="1"/>
</dbReference>
<evidence type="ECO:0000259" key="1">
    <source>
        <dbReference type="Pfam" id="PF19580"/>
    </source>
</evidence>
<name>F0P2J2_WEEVC</name>
<dbReference type="Proteomes" id="UP000008641">
    <property type="component" value="Chromosome"/>
</dbReference>
<dbReference type="PANTHER" id="PTHR42834">
    <property type="entry name" value="ENDONUCLEASE/EXONUCLEASE/PHOSPHATASE FAMILY PROTEIN (AFU_ORTHOLOGUE AFUA_3G09210)"/>
    <property type="match status" value="1"/>
</dbReference>
<keyword evidence="2" id="KW-0255">Endonuclease</keyword>
<dbReference type="eggNOG" id="COG2374">
    <property type="taxonomic scope" value="Bacteria"/>
</dbReference>